<reference evidence="6 7" key="1">
    <citation type="journal article" date="2017" name="Plant Biotechnol. J.">
        <title>A comprehensive draft genome sequence for lupin (Lupinus angustifolius), an emerging health food: insights into plant-microbe interactions and legume evolution.</title>
        <authorList>
            <person name="Hane J.K."/>
            <person name="Ming Y."/>
            <person name="Kamphuis L.G."/>
            <person name="Nelson M.N."/>
            <person name="Garg G."/>
            <person name="Atkins C.A."/>
            <person name="Bayer P.E."/>
            <person name="Bravo A."/>
            <person name="Bringans S."/>
            <person name="Cannon S."/>
            <person name="Edwards D."/>
            <person name="Foley R."/>
            <person name="Gao L.L."/>
            <person name="Harrison M.J."/>
            <person name="Huang W."/>
            <person name="Hurgobin B."/>
            <person name="Li S."/>
            <person name="Liu C.W."/>
            <person name="McGrath A."/>
            <person name="Morahan G."/>
            <person name="Murray J."/>
            <person name="Weller J."/>
            <person name="Jian J."/>
            <person name="Singh K.B."/>
        </authorList>
    </citation>
    <scope>NUCLEOTIDE SEQUENCE [LARGE SCALE GENOMIC DNA]</scope>
    <source>
        <strain evidence="7">cv. Tanjil</strain>
        <tissue evidence="6">Whole plant</tissue>
    </source>
</reference>
<dbReference type="GO" id="GO:0006869">
    <property type="term" value="P:lipid transport"/>
    <property type="evidence" value="ECO:0007669"/>
    <property type="project" value="InterPro"/>
</dbReference>
<dbReference type="InterPro" id="IPR000528">
    <property type="entry name" value="Plant_nsLTP"/>
</dbReference>
<keyword evidence="3" id="KW-0446">Lipid-binding</keyword>
<feature type="chain" id="PRO_5012859964" description="Non-specific lipid-transfer protein" evidence="4">
    <location>
        <begin position="25"/>
        <end position="91"/>
    </location>
</feature>
<dbReference type="Gramene" id="OIW00904">
    <property type="protein sequence ID" value="OIW00904"/>
    <property type="gene ID" value="TanjilG_19845"/>
</dbReference>
<evidence type="ECO:0000256" key="2">
    <source>
        <dbReference type="ARBA" id="ARBA00023157"/>
    </source>
</evidence>
<dbReference type="Proteomes" id="UP000188354">
    <property type="component" value="Chromosome LG12"/>
</dbReference>
<dbReference type="SUPFAM" id="SSF47699">
    <property type="entry name" value="Bifunctional inhibitor/lipid-transfer protein/seed storage 2S albumin"/>
    <property type="match status" value="1"/>
</dbReference>
<sequence>MASKLVFLAIMCLALGATSPAAEAAISYGQCCNGIKNLNGMAQNTPDQQSVCNCIKIAVNESGFTYSSFNLDLAASLPKKCGVNVPYQISP</sequence>
<protein>
    <recommendedName>
        <fullName evidence="3">Non-specific lipid-transfer protein</fullName>
    </recommendedName>
</protein>
<gene>
    <name evidence="6" type="ORF">TanjilG_19845</name>
</gene>
<organism evidence="6 7">
    <name type="scientific">Lupinus angustifolius</name>
    <name type="common">Narrow-leaved blue lupine</name>
    <dbReference type="NCBI Taxonomy" id="3871"/>
    <lineage>
        <taxon>Eukaryota</taxon>
        <taxon>Viridiplantae</taxon>
        <taxon>Streptophyta</taxon>
        <taxon>Embryophyta</taxon>
        <taxon>Tracheophyta</taxon>
        <taxon>Spermatophyta</taxon>
        <taxon>Magnoliopsida</taxon>
        <taxon>eudicotyledons</taxon>
        <taxon>Gunneridae</taxon>
        <taxon>Pentapetalae</taxon>
        <taxon>rosids</taxon>
        <taxon>fabids</taxon>
        <taxon>Fabales</taxon>
        <taxon>Fabaceae</taxon>
        <taxon>Papilionoideae</taxon>
        <taxon>50 kb inversion clade</taxon>
        <taxon>genistoids sensu lato</taxon>
        <taxon>core genistoids</taxon>
        <taxon>Genisteae</taxon>
        <taxon>Lupinus</taxon>
    </lineage>
</organism>
<evidence type="ECO:0000313" key="6">
    <source>
        <dbReference type="EMBL" id="OIW00904.1"/>
    </source>
</evidence>
<dbReference type="InterPro" id="IPR036312">
    <property type="entry name" value="Bifun_inhib/LTP/seed_sf"/>
</dbReference>
<dbReference type="PANTHER" id="PTHR33076">
    <property type="entry name" value="NON-SPECIFIC LIPID-TRANSFER PROTEIN 2-RELATED"/>
    <property type="match status" value="1"/>
</dbReference>
<dbReference type="Gene3D" id="1.10.110.10">
    <property type="entry name" value="Plant lipid-transfer and hydrophobic proteins"/>
    <property type="match status" value="1"/>
</dbReference>
<dbReference type="AlphaFoldDB" id="A0A1J7GK96"/>
<comment type="similarity">
    <text evidence="1 3">Belongs to the plant LTP family.</text>
</comment>
<dbReference type="EMBL" id="CM007372">
    <property type="protein sequence ID" value="OIW00904.1"/>
    <property type="molecule type" value="Genomic_DNA"/>
</dbReference>
<name>A0A1J7GK96_LUPAN</name>
<dbReference type="Pfam" id="PF00234">
    <property type="entry name" value="Tryp_alpha_amyl"/>
    <property type="match status" value="1"/>
</dbReference>
<dbReference type="InterPro" id="IPR016140">
    <property type="entry name" value="Bifunc_inhib/LTP/seed_store"/>
</dbReference>
<keyword evidence="4" id="KW-0732">Signal</keyword>
<evidence type="ECO:0000256" key="3">
    <source>
        <dbReference type="RuleBase" id="RU000628"/>
    </source>
</evidence>
<evidence type="ECO:0000313" key="7">
    <source>
        <dbReference type="Proteomes" id="UP000188354"/>
    </source>
</evidence>
<proteinExistence type="inferred from homology"/>
<keyword evidence="3" id="KW-0813">Transport</keyword>
<evidence type="ECO:0000259" key="5">
    <source>
        <dbReference type="SMART" id="SM00499"/>
    </source>
</evidence>
<dbReference type="STRING" id="3871.A0A1J7GK96"/>
<feature type="domain" description="Bifunctional inhibitor/plant lipid transfer protein/seed storage helical" evidence="5">
    <location>
        <begin position="12"/>
        <end position="87"/>
    </location>
</feature>
<keyword evidence="2" id="KW-1015">Disulfide bond</keyword>
<comment type="function">
    <text evidence="3">Plant non-specific lipid-transfer proteins transfer phospholipids as well as galactolipids across membranes. May play a role in wax or cutin deposition in the cell walls of expanding epidermal cells and certain secretory tissues.</text>
</comment>
<keyword evidence="7" id="KW-1185">Reference proteome</keyword>
<dbReference type="GO" id="GO:0008289">
    <property type="term" value="F:lipid binding"/>
    <property type="evidence" value="ECO:0007669"/>
    <property type="project" value="UniProtKB-KW"/>
</dbReference>
<evidence type="ECO:0000256" key="4">
    <source>
        <dbReference type="SAM" id="SignalP"/>
    </source>
</evidence>
<evidence type="ECO:0000256" key="1">
    <source>
        <dbReference type="ARBA" id="ARBA00009748"/>
    </source>
</evidence>
<dbReference type="PRINTS" id="PR00382">
    <property type="entry name" value="LIPIDTRNSFER"/>
</dbReference>
<dbReference type="CDD" id="cd01960">
    <property type="entry name" value="nsLTP1"/>
    <property type="match status" value="1"/>
</dbReference>
<dbReference type="SMART" id="SM00499">
    <property type="entry name" value="AAI"/>
    <property type="match status" value="1"/>
</dbReference>
<feature type="signal peptide" evidence="4">
    <location>
        <begin position="1"/>
        <end position="24"/>
    </location>
</feature>
<accession>A0A1J7GK96</accession>